<proteinExistence type="predicted"/>
<accession>A0A1A9A7C7</accession>
<dbReference type="RefSeq" id="WP_091670875.1">
    <property type="nucleotide sequence ID" value="NZ_LT594323.1"/>
</dbReference>
<dbReference type="PATRIC" id="fig|261654.4.peg.5681"/>
<evidence type="ECO:0000256" key="1">
    <source>
        <dbReference type="SAM" id="Phobius"/>
    </source>
</evidence>
<dbReference type="Proteomes" id="UP000199385">
    <property type="component" value="Chromosome I"/>
</dbReference>
<keyword evidence="3" id="KW-1185">Reference proteome</keyword>
<sequence length="310" mass="32453">MSSEVAEELAAGMRERTDGLALGRDVLGEATRRHRRRTVLHRSAYAVGVFGVAGVVAVGVGAPAGTGGAPAGRGGASAPVAAGPSATVADTPRLRLAAAATASGNVSYRLRITTTVRGGSGTSSAPSDDSWVTEGAFDPATDTGFWDSPWEGKLRPSVVSGWSAEKLVGGVRYRAGIDGSDRSGRKLAWMREEGRHDHLDLDTAMGGGLGASGNPEELFRVLGQAGGTVTERGPGVYHFVLAVAQPSDKVLADRFVGEVRVGADHRISRVSYDRTSRPARSERPWHLAVLVEFSHYGEPVTVRPPEHLVG</sequence>
<dbReference type="OrthoDB" id="3372861at2"/>
<keyword evidence="1" id="KW-1133">Transmembrane helix</keyword>
<feature type="transmembrane region" description="Helical" evidence="1">
    <location>
        <begin position="43"/>
        <end position="64"/>
    </location>
</feature>
<reference evidence="3" key="1">
    <citation type="submission" date="2016-06" db="EMBL/GenBank/DDBJ databases">
        <authorList>
            <person name="Varghese N."/>
            <person name="Submissions Spin"/>
        </authorList>
    </citation>
    <scope>NUCLEOTIDE SEQUENCE [LARGE SCALE GENOMIC DNA]</scope>
    <source>
        <strain evidence="3">DSM 44815</strain>
    </source>
</reference>
<protein>
    <submittedName>
        <fullName evidence="2">Uncharacterized protein</fullName>
    </submittedName>
</protein>
<evidence type="ECO:0000313" key="2">
    <source>
        <dbReference type="EMBL" id="SBT52379.1"/>
    </source>
</evidence>
<evidence type="ECO:0000313" key="3">
    <source>
        <dbReference type="Proteomes" id="UP000199385"/>
    </source>
</evidence>
<name>A0A1A9A7C7_9ACTN</name>
<dbReference type="STRING" id="261654.GA0070611_5608"/>
<dbReference type="AlphaFoldDB" id="A0A1A9A7C7"/>
<keyword evidence="1" id="KW-0472">Membrane</keyword>
<keyword evidence="1" id="KW-0812">Transmembrane</keyword>
<organism evidence="2 3">
    <name type="scientific">Micromonospora auratinigra</name>
    <dbReference type="NCBI Taxonomy" id="261654"/>
    <lineage>
        <taxon>Bacteria</taxon>
        <taxon>Bacillati</taxon>
        <taxon>Actinomycetota</taxon>
        <taxon>Actinomycetes</taxon>
        <taxon>Micromonosporales</taxon>
        <taxon>Micromonosporaceae</taxon>
        <taxon>Micromonospora</taxon>
    </lineage>
</organism>
<gene>
    <name evidence="2" type="ORF">GA0070611_5608</name>
</gene>
<dbReference type="EMBL" id="LT594323">
    <property type="protein sequence ID" value="SBT52379.1"/>
    <property type="molecule type" value="Genomic_DNA"/>
</dbReference>